<accession>A0A1R1XA02</accession>
<protein>
    <submittedName>
        <fullName evidence="1">Uncharacterized protein</fullName>
    </submittedName>
</protein>
<proteinExistence type="predicted"/>
<dbReference type="AlphaFoldDB" id="A0A1R1XA02"/>
<comment type="caution">
    <text evidence="1">The sequence shown here is derived from an EMBL/GenBank/DDBJ whole genome shotgun (WGS) entry which is preliminary data.</text>
</comment>
<organism evidence="1 2">
    <name type="scientific">Smittium culicis</name>
    <dbReference type="NCBI Taxonomy" id="133412"/>
    <lineage>
        <taxon>Eukaryota</taxon>
        <taxon>Fungi</taxon>
        <taxon>Fungi incertae sedis</taxon>
        <taxon>Zoopagomycota</taxon>
        <taxon>Kickxellomycotina</taxon>
        <taxon>Harpellomycetes</taxon>
        <taxon>Harpellales</taxon>
        <taxon>Legeriomycetaceae</taxon>
        <taxon>Smittium</taxon>
    </lineage>
</organism>
<name>A0A1R1XA02_9FUNG</name>
<evidence type="ECO:0000313" key="1">
    <source>
        <dbReference type="EMBL" id="OMJ11464.1"/>
    </source>
</evidence>
<dbReference type="Proteomes" id="UP000187429">
    <property type="component" value="Unassembled WGS sequence"/>
</dbReference>
<gene>
    <name evidence="1" type="ORF">AYI69_g9819</name>
</gene>
<sequence>MQTKKPGTIVVSSEDKFGHGLPPACGSAEMALVRDRILGKPSLLDSKFTCRSGGCAETGSFLYADTDLNLGRAAVPIAPKLAVVASGFAWYTIDLDTSRILPTANLPAKSGFSTR</sequence>
<dbReference type="EMBL" id="LSSM01006050">
    <property type="protein sequence ID" value="OMJ11464.1"/>
    <property type="molecule type" value="Genomic_DNA"/>
</dbReference>
<keyword evidence="2" id="KW-1185">Reference proteome</keyword>
<evidence type="ECO:0000313" key="2">
    <source>
        <dbReference type="Proteomes" id="UP000187429"/>
    </source>
</evidence>
<reference evidence="2" key="1">
    <citation type="submission" date="2017-01" db="EMBL/GenBank/DDBJ databases">
        <authorList>
            <person name="Wang Y."/>
            <person name="White M."/>
            <person name="Kvist S."/>
            <person name="Moncalvo J.-M."/>
        </authorList>
    </citation>
    <scope>NUCLEOTIDE SEQUENCE [LARGE SCALE GENOMIC DNA]</scope>
    <source>
        <strain evidence="2">ID-206-W2</strain>
    </source>
</reference>